<sequence length="114" mass="12784">MGQIVNFGSEMIRINSEKNRIEYSTNKGNSWHSRYSGSNAGEFYSLCDYDNELLACTSKGVFYSKNGGNSWHSRYTGSAVGDFKEITVQGNELLAQTSKGLYYSKNGGSSWHRR</sequence>
<dbReference type="Gene3D" id="2.130.10.10">
    <property type="entry name" value="YVTN repeat-like/Quinoprotein amine dehydrogenase"/>
    <property type="match status" value="1"/>
</dbReference>
<dbReference type="Proteomes" id="UP000029538">
    <property type="component" value="Unassembled WGS sequence"/>
</dbReference>
<accession>A0A096AHJ9</accession>
<organism evidence="1 2">
    <name type="scientific">Prevotella disiens DNF00882</name>
    <dbReference type="NCBI Taxonomy" id="1401075"/>
    <lineage>
        <taxon>Bacteria</taxon>
        <taxon>Pseudomonadati</taxon>
        <taxon>Bacteroidota</taxon>
        <taxon>Bacteroidia</taxon>
        <taxon>Bacteroidales</taxon>
        <taxon>Prevotellaceae</taxon>
        <taxon>Prevotella</taxon>
    </lineage>
</organism>
<comment type="caution">
    <text evidence="1">The sequence shown here is derived from an EMBL/GenBank/DDBJ whole genome shotgun (WGS) entry which is preliminary data.</text>
</comment>
<reference evidence="1 2" key="1">
    <citation type="submission" date="2014-07" db="EMBL/GenBank/DDBJ databases">
        <authorList>
            <person name="McCorrison J."/>
            <person name="Sanka R."/>
            <person name="Torralba M."/>
            <person name="Gillis M."/>
            <person name="Haft D.H."/>
            <person name="Methe B."/>
            <person name="Sutton G."/>
            <person name="Nelson K.E."/>
        </authorList>
    </citation>
    <scope>NUCLEOTIDE SEQUENCE [LARGE SCALE GENOMIC DNA]</scope>
    <source>
        <strain evidence="1 2">DNF00882</strain>
    </source>
</reference>
<evidence type="ECO:0000313" key="2">
    <source>
        <dbReference type="Proteomes" id="UP000029538"/>
    </source>
</evidence>
<dbReference type="SUPFAM" id="SSF110296">
    <property type="entry name" value="Oligoxyloglucan reducing end-specific cellobiohydrolase"/>
    <property type="match status" value="1"/>
</dbReference>
<proteinExistence type="predicted"/>
<dbReference type="EMBL" id="JRNR01000146">
    <property type="protein sequence ID" value="KGF46295.1"/>
    <property type="molecule type" value="Genomic_DNA"/>
</dbReference>
<evidence type="ECO:0008006" key="3">
    <source>
        <dbReference type="Google" id="ProtNLM"/>
    </source>
</evidence>
<name>A0A096AHJ9_9BACT</name>
<gene>
    <name evidence="1" type="ORF">HMPREF0654_11495</name>
</gene>
<dbReference type="RefSeq" id="WP_036884909.1">
    <property type="nucleotide sequence ID" value="NZ_JRNR01000146.1"/>
</dbReference>
<dbReference type="AlphaFoldDB" id="A0A096AHJ9"/>
<evidence type="ECO:0000313" key="1">
    <source>
        <dbReference type="EMBL" id="KGF46295.1"/>
    </source>
</evidence>
<dbReference type="InterPro" id="IPR015943">
    <property type="entry name" value="WD40/YVTN_repeat-like_dom_sf"/>
</dbReference>
<protein>
    <recommendedName>
        <fullName evidence="3">Photosynthesis system II assembly factor Ycf48/Hcf136-like domain-containing protein</fullName>
    </recommendedName>
</protein>